<dbReference type="PANTHER" id="PTHR30055">
    <property type="entry name" value="HTH-TYPE TRANSCRIPTIONAL REGULATOR RUTR"/>
    <property type="match status" value="1"/>
</dbReference>
<dbReference type="SUPFAM" id="SSF46689">
    <property type="entry name" value="Homeodomain-like"/>
    <property type="match status" value="1"/>
</dbReference>
<keyword evidence="2 4" id="KW-0238">DNA-binding</keyword>
<feature type="compositionally biased region" description="Basic and acidic residues" evidence="5">
    <location>
        <begin position="1"/>
        <end position="10"/>
    </location>
</feature>
<dbReference type="PANTHER" id="PTHR30055:SF234">
    <property type="entry name" value="HTH-TYPE TRANSCRIPTIONAL REGULATOR BETI"/>
    <property type="match status" value="1"/>
</dbReference>
<keyword evidence="3" id="KW-0804">Transcription</keyword>
<comment type="caution">
    <text evidence="7">The sequence shown here is derived from an EMBL/GenBank/DDBJ whole genome shotgun (WGS) entry which is preliminary data.</text>
</comment>
<feature type="DNA-binding region" description="H-T-H motif" evidence="4">
    <location>
        <begin position="46"/>
        <end position="65"/>
    </location>
</feature>
<evidence type="ECO:0000313" key="7">
    <source>
        <dbReference type="EMBL" id="OYO13510.1"/>
    </source>
</evidence>
<keyword evidence="8" id="KW-1185">Reference proteome</keyword>
<sequence>MQQTDREPAPRRGPGRPRGGDSAEVRARIVRAAIELIGRQGYRATSMAQIAKAAGISATGLVHHFPAKEELYAAVLRERDELDRIMFRPTEAVPWAALESVVSLASANAQRPEMVRLFASVAGEATEATHPGNTWLREHYEQIFGQLCSAMRADQQAGVARADMPVERIAREIAALMDGYQTQWLLDPSVDMAALLDERIAEIRAVWSVQS</sequence>
<accession>A0A255GC86</accession>
<reference evidence="7 8" key="1">
    <citation type="submission" date="2017-07" db="EMBL/GenBank/DDBJ databases">
        <title>Draft whole genome sequences of clinical Proprionibacteriaceae strains.</title>
        <authorList>
            <person name="Bernier A.-M."/>
            <person name="Bernard K."/>
            <person name="Domingo M.-C."/>
        </authorList>
    </citation>
    <scope>NUCLEOTIDE SEQUENCE [LARGE SCALE GENOMIC DNA]</scope>
    <source>
        <strain evidence="7 8">NML 030167</strain>
    </source>
</reference>
<dbReference type="InterPro" id="IPR036271">
    <property type="entry name" value="Tet_transcr_reg_TetR-rel_C_sf"/>
</dbReference>
<dbReference type="RefSeq" id="WP_094355964.1">
    <property type="nucleotide sequence ID" value="NZ_NMVK01000005.1"/>
</dbReference>
<evidence type="ECO:0000256" key="5">
    <source>
        <dbReference type="SAM" id="MobiDB-lite"/>
    </source>
</evidence>
<dbReference type="InterPro" id="IPR001647">
    <property type="entry name" value="HTH_TetR"/>
</dbReference>
<dbReference type="PROSITE" id="PS50977">
    <property type="entry name" value="HTH_TETR_2"/>
    <property type="match status" value="1"/>
</dbReference>
<gene>
    <name evidence="7" type="ORF">CGZ94_11105</name>
</gene>
<evidence type="ECO:0000256" key="3">
    <source>
        <dbReference type="ARBA" id="ARBA00023163"/>
    </source>
</evidence>
<keyword evidence="1" id="KW-0805">Transcription regulation</keyword>
<dbReference type="Pfam" id="PF00440">
    <property type="entry name" value="TetR_N"/>
    <property type="match status" value="1"/>
</dbReference>
<dbReference type="GO" id="GO:0003700">
    <property type="term" value="F:DNA-binding transcription factor activity"/>
    <property type="evidence" value="ECO:0007669"/>
    <property type="project" value="TreeGrafter"/>
</dbReference>
<dbReference type="InterPro" id="IPR050109">
    <property type="entry name" value="HTH-type_TetR-like_transc_reg"/>
</dbReference>
<dbReference type="EMBL" id="NMVO01000013">
    <property type="protein sequence ID" value="OYO13510.1"/>
    <property type="molecule type" value="Genomic_DNA"/>
</dbReference>
<dbReference type="Gene3D" id="1.10.357.10">
    <property type="entry name" value="Tetracycline Repressor, domain 2"/>
    <property type="match status" value="1"/>
</dbReference>
<dbReference type="OrthoDB" id="5112469at2"/>
<name>A0A255GC86_9ACTN</name>
<evidence type="ECO:0000256" key="1">
    <source>
        <dbReference type="ARBA" id="ARBA00023015"/>
    </source>
</evidence>
<dbReference type="PRINTS" id="PR00455">
    <property type="entry name" value="HTHTETR"/>
</dbReference>
<organism evidence="7 8">
    <name type="scientific">Enemella evansiae</name>
    <dbReference type="NCBI Taxonomy" id="2016499"/>
    <lineage>
        <taxon>Bacteria</taxon>
        <taxon>Bacillati</taxon>
        <taxon>Actinomycetota</taxon>
        <taxon>Actinomycetes</taxon>
        <taxon>Propionibacteriales</taxon>
        <taxon>Propionibacteriaceae</taxon>
        <taxon>Enemella</taxon>
    </lineage>
</organism>
<proteinExistence type="predicted"/>
<dbReference type="Proteomes" id="UP000215896">
    <property type="component" value="Unassembled WGS sequence"/>
</dbReference>
<evidence type="ECO:0000256" key="4">
    <source>
        <dbReference type="PROSITE-ProRule" id="PRU00335"/>
    </source>
</evidence>
<feature type="region of interest" description="Disordered" evidence="5">
    <location>
        <begin position="1"/>
        <end position="24"/>
    </location>
</feature>
<evidence type="ECO:0000256" key="2">
    <source>
        <dbReference type="ARBA" id="ARBA00023125"/>
    </source>
</evidence>
<protein>
    <submittedName>
        <fullName evidence="7">TetR family transcriptional regulator</fullName>
    </submittedName>
</protein>
<evidence type="ECO:0000259" key="6">
    <source>
        <dbReference type="PROSITE" id="PS50977"/>
    </source>
</evidence>
<dbReference type="SUPFAM" id="SSF48498">
    <property type="entry name" value="Tetracyclin repressor-like, C-terminal domain"/>
    <property type="match status" value="1"/>
</dbReference>
<dbReference type="InterPro" id="IPR009057">
    <property type="entry name" value="Homeodomain-like_sf"/>
</dbReference>
<dbReference type="GO" id="GO:0000976">
    <property type="term" value="F:transcription cis-regulatory region binding"/>
    <property type="evidence" value="ECO:0007669"/>
    <property type="project" value="TreeGrafter"/>
</dbReference>
<dbReference type="AlphaFoldDB" id="A0A255GC86"/>
<evidence type="ECO:0000313" key="8">
    <source>
        <dbReference type="Proteomes" id="UP000215896"/>
    </source>
</evidence>
<feature type="domain" description="HTH tetR-type" evidence="6">
    <location>
        <begin position="23"/>
        <end position="83"/>
    </location>
</feature>